<dbReference type="EMBL" id="KZ149975">
    <property type="protein sequence ID" value="PZC75949.1"/>
    <property type="molecule type" value="Genomic_DNA"/>
</dbReference>
<protein>
    <submittedName>
        <fullName evidence="1">Uncharacterized protein</fullName>
    </submittedName>
</protein>
<dbReference type="AlphaFoldDB" id="A0A2W1BLM1"/>
<dbReference type="OrthoDB" id="433512at2759"/>
<name>A0A2W1BLM1_HELAM</name>
<proteinExistence type="predicted"/>
<evidence type="ECO:0000313" key="2">
    <source>
        <dbReference type="Proteomes" id="UP000249218"/>
    </source>
</evidence>
<organism evidence="1 2">
    <name type="scientific">Helicoverpa armigera</name>
    <name type="common">Cotton bollworm</name>
    <name type="synonym">Heliothis armigera</name>
    <dbReference type="NCBI Taxonomy" id="29058"/>
    <lineage>
        <taxon>Eukaryota</taxon>
        <taxon>Metazoa</taxon>
        <taxon>Ecdysozoa</taxon>
        <taxon>Arthropoda</taxon>
        <taxon>Hexapoda</taxon>
        <taxon>Insecta</taxon>
        <taxon>Pterygota</taxon>
        <taxon>Neoptera</taxon>
        <taxon>Endopterygota</taxon>
        <taxon>Lepidoptera</taxon>
        <taxon>Glossata</taxon>
        <taxon>Ditrysia</taxon>
        <taxon>Noctuoidea</taxon>
        <taxon>Noctuidae</taxon>
        <taxon>Heliothinae</taxon>
        <taxon>Helicoverpa</taxon>
    </lineage>
</organism>
<evidence type="ECO:0000313" key="1">
    <source>
        <dbReference type="EMBL" id="PZC75949.1"/>
    </source>
</evidence>
<reference evidence="1 2" key="1">
    <citation type="journal article" date="2017" name="BMC Biol.">
        <title>Genomic innovations, transcriptional plasticity and gene loss underlying the evolution and divergence of two highly polyphagous and invasive Helicoverpa pest species.</title>
        <authorList>
            <person name="Pearce S.L."/>
            <person name="Clarke D.F."/>
            <person name="East P.D."/>
            <person name="Elfekih S."/>
            <person name="Gordon K.H."/>
            <person name="Jermiin L.S."/>
            <person name="McGaughran A."/>
            <person name="Oakeshott J.G."/>
            <person name="Papanikolaou A."/>
            <person name="Perera O.P."/>
            <person name="Rane R.V."/>
            <person name="Richards S."/>
            <person name="Tay W.T."/>
            <person name="Walsh T.K."/>
            <person name="Anderson A."/>
            <person name="Anderson C.J."/>
            <person name="Asgari S."/>
            <person name="Board P.G."/>
            <person name="Bretschneider A."/>
            <person name="Campbell P.M."/>
            <person name="Chertemps T."/>
            <person name="Christeller J.T."/>
            <person name="Coppin C.W."/>
            <person name="Downes S.J."/>
            <person name="Duan G."/>
            <person name="Farnsworth C.A."/>
            <person name="Good R.T."/>
            <person name="Han L.B."/>
            <person name="Han Y.C."/>
            <person name="Hatje K."/>
            <person name="Horne I."/>
            <person name="Huang Y.P."/>
            <person name="Hughes D.S."/>
            <person name="Jacquin-Joly E."/>
            <person name="James W."/>
            <person name="Jhangiani S."/>
            <person name="Kollmar M."/>
            <person name="Kuwar S.S."/>
            <person name="Li S."/>
            <person name="Liu N.Y."/>
            <person name="Maibeche M.T."/>
            <person name="Miller J.R."/>
            <person name="Montagne N."/>
            <person name="Perry T."/>
            <person name="Qu J."/>
            <person name="Song S.V."/>
            <person name="Sutton G.G."/>
            <person name="Vogel H."/>
            <person name="Walenz B.P."/>
            <person name="Xu W."/>
            <person name="Zhang H.J."/>
            <person name="Zou Z."/>
            <person name="Batterham P."/>
            <person name="Edwards O.R."/>
            <person name="Feyereisen R."/>
            <person name="Gibbs R.A."/>
            <person name="Heckel D.G."/>
            <person name="McGrath A."/>
            <person name="Robin C."/>
            <person name="Scherer S.E."/>
            <person name="Worley K.C."/>
            <person name="Wu Y.D."/>
        </authorList>
    </citation>
    <scope>NUCLEOTIDE SEQUENCE [LARGE SCALE GENOMIC DNA]</scope>
    <source>
        <strain evidence="1">Harm_GR_Male_#8</strain>
        <tissue evidence="1">Whole organism</tissue>
    </source>
</reference>
<keyword evidence="2" id="KW-1185">Reference proteome</keyword>
<gene>
    <name evidence="1" type="primary">HaOG205290</name>
    <name evidence="1" type="ORF">B5X24_HaOG205290</name>
</gene>
<sequence>METASLRIKFTPLLQKNPENNSKCCLEIVPEVSCLQNLDKLIWRQETNFIEYRIPITCKVILKKRQALHDGCDDAVKTYHSCVDLLLTSSKSTLNLGSGDVSKIISDTYILNKALDDIKSKQLFIKSLTDGNKDLDRNPVFHKATCTSVPLKELETEEVLSIKNEKVGTKPHQRHMSEDAILHNASLDKITNTENIYPIFSDALERCNANILTAPVKKSLKHDATRRLSLSPICSLSTQESRFVNKIVVSKAVTCKIYDSHKDSGSSATPSDLSHDNQTNNTMSAIIDVSSQSSKRLRFKCRAPPEMRVAEYKQFIENEMLPMKMILNDLLCKCSALGISLCKRSSKPSLMFKAVSSCSESPEITKSEEFAKSNRVIYSVVFDG</sequence>
<accession>A0A2W1BLM1</accession>
<dbReference type="Proteomes" id="UP000249218">
    <property type="component" value="Unassembled WGS sequence"/>
</dbReference>